<keyword evidence="1" id="KW-1133">Transmembrane helix</keyword>
<feature type="transmembrane region" description="Helical" evidence="1">
    <location>
        <begin position="105"/>
        <end position="125"/>
    </location>
</feature>
<dbReference type="AlphaFoldDB" id="A0A238JHQ0"/>
<dbReference type="OrthoDB" id="7877480at2"/>
<keyword evidence="1" id="KW-0812">Transmembrane</keyword>
<keyword evidence="1" id="KW-0472">Membrane</keyword>
<protein>
    <recommendedName>
        <fullName evidence="4">5-bromo-4-chloroindolyl phosphate hydrolysis protein</fullName>
    </recommendedName>
</protein>
<feature type="transmembrane region" description="Helical" evidence="1">
    <location>
        <begin position="42"/>
        <end position="60"/>
    </location>
</feature>
<accession>A0A238JHQ0</accession>
<dbReference type="EMBL" id="FXXP01000003">
    <property type="protein sequence ID" value="SMX29923.1"/>
    <property type="molecule type" value="Genomic_DNA"/>
</dbReference>
<feature type="transmembrane region" description="Helical" evidence="1">
    <location>
        <begin position="80"/>
        <end position="99"/>
    </location>
</feature>
<keyword evidence="3" id="KW-1185">Reference proteome</keyword>
<feature type="transmembrane region" description="Helical" evidence="1">
    <location>
        <begin position="20"/>
        <end position="36"/>
    </location>
</feature>
<dbReference type="Proteomes" id="UP000225972">
    <property type="component" value="Unassembled WGS sequence"/>
</dbReference>
<proteinExistence type="predicted"/>
<organism evidence="2 3">
    <name type="scientific">Pelagimonas phthalicica</name>
    <dbReference type="NCBI Taxonomy" id="1037362"/>
    <lineage>
        <taxon>Bacteria</taxon>
        <taxon>Pseudomonadati</taxon>
        <taxon>Pseudomonadota</taxon>
        <taxon>Alphaproteobacteria</taxon>
        <taxon>Rhodobacterales</taxon>
        <taxon>Roseobacteraceae</taxon>
        <taxon>Pelagimonas</taxon>
    </lineage>
</organism>
<sequence>MHNLRKHPRHADAPVFDSSLNVMFLAAFPLLLWFFQGSLGGIASALLQMGLFSIALRLIYRGQRIQRVYDLSEIAKKPVLPYKILGSTLIGVVVFLLAGHQFMSLLPPAILGVVATGLSLTAFGLDPLKDKGQDNPELMNRLAAEHRWDAAEDALAQVTDRIELLDDPELTLKSDATRAMVMRLMRSFGTNPRCVQRIGKLVERMTQILRNETQKLEQDWHSDKHLLARKRFLLKLDVLSESFETHAREGSERTGRDAFDLEADLLLDRMPHETAA</sequence>
<gene>
    <name evidence="2" type="ORF">TRP8649_04063</name>
</gene>
<evidence type="ECO:0000313" key="3">
    <source>
        <dbReference type="Proteomes" id="UP000225972"/>
    </source>
</evidence>
<reference evidence="3" key="1">
    <citation type="submission" date="2017-05" db="EMBL/GenBank/DDBJ databases">
        <authorList>
            <person name="Rodrigo-Torres L."/>
            <person name="Arahal R. D."/>
            <person name="Lucena T."/>
        </authorList>
    </citation>
    <scope>NUCLEOTIDE SEQUENCE [LARGE SCALE GENOMIC DNA]</scope>
    <source>
        <strain evidence="3">CECT 8649</strain>
    </source>
</reference>
<evidence type="ECO:0000256" key="1">
    <source>
        <dbReference type="SAM" id="Phobius"/>
    </source>
</evidence>
<name>A0A238JHQ0_9RHOB</name>
<evidence type="ECO:0008006" key="4">
    <source>
        <dbReference type="Google" id="ProtNLM"/>
    </source>
</evidence>
<evidence type="ECO:0000313" key="2">
    <source>
        <dbReference type="EMBL" id="SMX29923.1"/>
    </source>
</evidence>
<dbReference type="RefSeq" id="WP_099248578.1">
    <property type="nucleotide sequence ID" value="NZ_FXXP01000003.1"/>
</dbReference>